<evidence type="ECO:0000256" key="1">
    <source>
        <dbReference type="ARBA" id="ARBA00004429"/>
    </source>
</evidence>
<keyword evidence="7 10" id="KW-1133">Transmembrane helix</keyword>
<dbReference type="Gene3D" id="3.40.50.300">
    <property type="entry name" value="P-loop containing nucleotide triphosphate hydrolases"/>
    <property type="match status" value="1"/>
</dbReference>
<dbReference type="RefSeq" id="WP_067534318.1">
    <property type="nucleotide sequence ID" value="NZ_AP025567.1"/>
</dbReference>
<reference evidence="12 13" key="1">
    <citation type="submission" date="2018-08" db="EMBL/GenBank/DDBJ databases">
        <title>A genome reference for cultivated species of the human gut microbiota.</title>
        <authorList>
            <person name="Zou Y."/>
            <person name="Xue W."/>
            <person name="Luo G."/>
        </authorList>
    </citation>
    <scope>NUCLEOTIDE SEQUENCE [LARGE SCALE GENOMIC DNA]</scope>
    <source>
        <strain evidence="12 13">AM07-24</strain>
    </source>
</reference>
<comment type="similarity">
    <text evidence="9">Belongs to the ABC transporter superfamily. Macrolide exporter (TC 3.A.1.122) family.</text>
</comment>
<protein>
    <submittedName>
        <fullName evidence="12">ATP-binding cassette domain-containing protein</fullName>
    </submittedName>
</protein>
<dbReference type="InterPro" id="IPR017911">
    <property type="entry name" value="MacB-like_ATP-bd"/>
</dbReference>
<accession>A0A415E199</accession>
<keyword evidence="4 10" id="KW-0812">Transmembrane</keyword>
<keyword evidence="6 12" id="KW-0067">ATP-binding</keyword>
<dbReference type="GO" id="GO:0022857">
    <property type="term" value="F:transmembrane transporter activity"/>
    <property type="evidence" value="ECO:0007669"/>
    <property type="project" value="TreeGrafter"/>
</dbReference>
<evidence type="ECO:0000259" key="11">
    <source>
        <dbReference type="PROSITE" id="PS50893"/>
    </source>
</evidence>
<feature type="transmembrane region" description="Helical" evidence="10">
    <location>
        <begin position="775"/>
        <end position="795"/>
    </location>
</feature>
<evidence type="ECO:0000313" key="13">
    <source>
        <dbReference type="Proteomes" id="UP000284841"/>
    </source>
</evidence>
<dbReference type="CDD" id="cd03255">
    <property type="entry name" value="ABC_MJ0796_LolCDE_FtsE"/>
    <property type="match status" value="1"/>
</dbReference>
<evidence type="ECO:0000256" key="2">
    <source>
        <dbReference type="ARBA" id="ARBA00022448"/>
    </source>
</evidence>
<dbReference type="SMART" id="SM00382">
    <property type="entry name" value="AAA"/>
    <property type="match status" value="1"/>
</dbReference>
<dbReference type="InterPro" id="IPR017871">
    <property type="entry name" value="ABC_transporter-like_CS"/>
</dbReference>
<proteinExistence type="inferred from homology"/>
<evidence type="ECO:0000256" key="3">
    <source>
        <dbReference type="ARBA" id="ARBA00022475"/>
    </source>
</evidence>
<comment type="caution">
    <text evidence="12">The sequence shown here is derived from an EMBL/GenBank/DDBJ whole genome shotgun (WGS) entry which is preliminary data.</text>
</comment>
<dbReference type="PROSITE" id="PS50893">
    <property type="entry name" value="ABC_TRANSPORTER_2"/>
    <property type="match status" value="1"/>
</dbReference>
<evidence type="ECO:0000256" key="6">
    <source>
        <dbReference type="ARBA" id="ARBA00022840"/>
    </source>
</evidence>
<dbReference type="SUPFAM" id="SSF52540">
    <property type="entry name" value="P-loop containing nucleoside triphosphate hydrolases"/>
    <property type="match status" value="1"/>
</dbReference>
<keyword evidence="13" id="KW-1185">Reference proteome</keyword>
<evidence type="ECO:0000313" key="12">
    <source>
        <dbReference type="EMBL" id="RHJ87363.1"/>
    </source>
</evidence>
<organism evidence="12 13">
    <name type="scientific">Emergencia timonensis</name>
    <dbReference type="NCBI Taxonomy" id="1776384"/>
    <lineage>
        <taxon>Bacteria</taxon>
        <taxon>Bacillati</taxon>
        <taxon>Bacillota</taxon>
        <taxon>Clostridia</taxon>
        <taxon>Peptostreptococcales</taxon>
        <taxon>Anaerovoracaceae</taxon>
        <taxon>Emergencia</taxon>
    </lineage>
</organism>
<keyword evidence="5" id="KW-0547">Nucleotide-binding</keyword>
<dbReference type="GO" id="GO:0016887">
    <property type="term" value="F:ATP hydrolysis activity"/>
    <property type="evidence" value="ECO:0007669"/>
    <property type="project" value="InterPro"/>
</dbReference>
<dbReference type="InterPro" id="IPR027417">
    <property type="entry name" value="P-loop_NTPase"/>
</dbReference>
<dbReference type="InterPro" id="IPR003593">
    <property type="entry name" value="AAA+_ATPase"/>
</dbReference>
<feature type="transmembrane region" description="Helical" evidence="10">
    <location>
        <begin position="355"/>
        <end position="377"/>
    </location>
</feature>
<dbReference type="GeneID" id="83003234"/>
<keyword evidence="3" id="KW-1003">Cell membrane</keyword>
<keyword evidence="2" id="KW-0813">Transport</keyword>
<dbReference type="InterPro" id="IPR015854">
    <property type="entry name" value="ABC_transpr_LolD-like"/>
</dbReference>
<dbReference type="Pfam" id="PF02687">
    <property type="entry name" value="FtsX"/>
    <property type="match status" value="1"/>
</dbReference>
<dbReference type="PROSITE" id="PS00211">
    <property type="entry name" value="ABC_TRANSPORTER_1"/>
    <property type="match status" value="1"/>
</dbReference>
<dbReference type="InterPro" id="IPR003439">
    <property type="entry name" value="ABC_transporter-like_ATP-bd"/>
</dbReference>
<feature type="domain" description="ABC transporter" evidence="11">
    <location>
        <begin position="2"/>
        <end position="242"/>
    </location>
</feature>
<dbReference type="GO" id="GO:0005886">
    <property type="term" value="C:plasma membrane"/>
    <property type="evidence" value="ECO:0007669"/>
    <property type="project" value="UniProtKB-SubCell"/>
</dbReference>
<evidence type="ECO:0000256" key="9">
    <source>
        <dbReference type="ARBA" id="ARBA00038388"/>
    </source>
</evidence>
<evidence type="ECO:0000256" key="7">
    <source>
        <dbReference type="ARBA" id="ARBA00022989"/>
    </source>
</evidence>
<dbReference type="AlphaFoldDB" id="A0A415E199"/>
<gene>
    <name evidence="12" type="ORF">DW099_11730</name>
</gene>
<evidence type="ECO:0000256" key="4">
    <source>
        <dbReference type="ARBA" id="ARBA00022692"/>
    </source>
</evidence>
<dbReference type="STRING" id="1776384.GCA_900086585_00835"/>
<dbReference type="EMBL" id="QRMS01000003">
    <property type="protein sequence ID" value="RHJ87363.1"/>
    <property type="molecule type" value="Genomic_DNA"/>
</dbReference>
<dbReference type="OrthoDB" id="383748at2"/>
<dbReference type="Pfam" id="PF00005">
    <property type="entry name" value="ABC_tran"/>
    <property type="match status" value="1"/>
</dbReference>
<feature type="transmembrane region" description="Helical" evidence="10">
    <location>
        <begin position="732"/>
        <end position="755"/>
    </location>
</feature>
<dbReference type="InterPro" id="IPR003838">
    <property type="entry name" value="ABC3_permease_C"/>
</dbReference>
<feature type="transmembrane region" description="Helical" evidence="10">
    <location>
        <begin position="682"/>
        <end position="704"/>
    </location>
</feature>
<name>A0A415E199_9FIRM</name>
<comment type="subcellular location">
    <subcellularLocation>
        <location evidence="1">Cell inner membrane</location>
        <topology evidence="1">Multi-pass membrane protein</topology>
    </subcellularLocation>
</comment>
<dbReference type="PANTHER" id="PTHR24220">
    <property type="entry name" value="IMPORT ATP-BINDING PROTEIN"/>
    <property type="match status" value="1"/>
</dbReference>
<sequence length="812" mass="91625">MIRLVKVNKYFNKKKSNEIHVINDTSIELENKGLVTFLGNSGCGKTTLLNAIGGLDKVDSGEIYIDDDRITTKSNGKKDEIRNVSVGYIFQNYNLIEDDTVFENVALVLKMMGIKDKKEIEERVMYILKRVGIDKYKNRPAKMLSGGERQRVGIARAIVKNPKIIIADEPTGNLDSKNTIEIMNIIKAISREKLVILVTHEREIAEFYASRIIEIVDGRIVSDKENAHDDELDYRLENKIYLQDMPVQKELVQDNVKVRFFSDKEDAPLEIKVVVRNNNIYLETPKGLGEGSDAVELIDDHYKKISKDIYEDYEFDYDKLIDESFKPHYTSIFNLGTLLINGYKKIFSYSVIKKILLLGFVLASMFAIYAVSNIAGITNVTDDKFVQVNQNYLTINTAKLSPAFYEKYEKLAGVDYVLPGDSNANFIMPMDDYYQSAGAMTMVSGSLSDIDMVKKDSLVAGKPADSERGIVIDKMVIDSILGKYEVQQVGISTYEDFVGRQLELNRLGEFTIAGITDQGSPSIYTDKDLFIDILCNQPSQGAEEGQSMEDVENTEDQVVNYDLMKDSKDLQITSGNAPKNDYEALINENHRFEAAIGSDLDMKINGKKLTVCGYYSDKRQRNDIYVTAKMAKYYYIDSQQSMILSPKDKSETFAQLSDRNIKVTDNYENSREQYIDSIKKQVMATLLVCGIILLISLIEIYLMLRSSFLSRIKEVGVLRAIGLKKKDIYKMFVGEVIALTTLTTLPAMVIMAYILNGISKVPMIGEQYLMNPAVFLISFAIVAVFNLVAGLLPVFSTMRNTPAEILARNDVN</sequence>
<evidence type="ECO:0000256" key="8">
    <source>
        <dbReference type="ARBA" id="ARBA00023136"/>
    </source>
</evidence>
<dbReference type="GO" id="GO:0005524">
    <property type="term" value="F:ATP binding"/>
    <property type="evidence" value="ECO:0007669"/>
    <property type="project" value="UniProtKB-KW"/>
</dbReference>
<evidence type="ECO:0000256" key="5">
    <source>
        <dbReference type="ARBA" id="ARBA00022741"/>
    </source>
</evidence>
<dbReference type="Proteomes" id="UP000284841">
    <property type="component" value="Unassembled WGS sequence"/>
</dbReference>
<keyword evidence="8 10" id="KW-0472">Membrane</keyword>
<evidence type="ECO:0000256" key="10">
    <source>
        <dbReference type="SAM" id="Phobius"/>
    </source>
</evidence>